<dbReference type="PANTHER" id="PTHR36571">
    <property type="entry name" value="PROTEIN YGIW"/>
    <property type="match status" value="1"/>
</dbReference>
<reference evidence="3 4" key="1">
    <citation type="submission" date="2017-02" db="EMBL/GenBank/DDBJ databases">
        <title>Whole genome shotgun sequence of Pantoea agglomerans strain AS1 isolated from a cycad, Zamia floridana in Central Florida, USA.</title>
        <authorList>
            <person name="Lata P."/>
            <person name="Govindarajan S."/>
            <person name="Qi F."/>
            <person name="Li J.-L."/>
            <person name="Maurya S.K."/>
            <person name="Sahoo M.K."/>
        </authorList>
    </citation>
    <scope>NUCLEOTIDE SEQUENCE [LARGE SCALE GENOMIC DNA]</scope>
    <source>
        <strain evidence="3 4">AS1</strain>
    </source>
</reference>
<dbReference type="NCBIfam" id="NF033674">
    <property type="entry name" value="stress_OB_fold"/>
    <property type="match status" value="1"/>
</dbReference>
<dbReference type="SUPFAM" id="SSF101756">
    <property type="entry name" value="Hypothetical protein YgiW"/>
    <property type="match status" value="1"/>
</dbReference>
<evidence type="ECO:0000256" key="2">
    <source>
        <dbReference type="SAM" id="SignalP"/>
    </source>
</evidence>
<keyword evidence="1 2" id="KW-0732">Signal</keyword>
<feature type="signal peptide" evidence="2">
    <location>
        <begin position="1"/>
        <end position="20"/>
    </location>
</feature>
<dbReference type="PANTHER" id="PTHR36571:SF1">
    <property type="entry name" value="PROTEIN YGIW"/>
    <property type="match status" value="1"/>
</dbReference>
<sequence>MKKHAALLAIFALTSAPVFAATQGGFVDTNAPAVQAKQGGFQNDQSSVVTVKQAEEMKDDSWITVRGQLEKQIGDEDYLFRDATGTMKVEIDHKRWDGLTITPKDRVELTGELDKDFNSIELDVKQVRKAP</sequence>
<feature type="chain" id="PRO_5013116793" evidence="2">
    <location>
        <begin position="21"/>
        <end position="131"/>
    </location>
</feature>
<keyword evidence="4" id="KW-1185">Reference proteome</keyword>
<dbReference type="Gene3D" id="2.40.50.200">
    <property type="entry name" value="Bacterial OB-fold"/>
    <property type="match status" value="1"/>
</dbReference>
<accession>A0A1V9DE06</accession>
<evidence type="ECO:0000313" key="4">
    <source>
        <dbReference type="Proteomes" id="UP000192769"/>
    </source>
</evidence>
<dbReference type="Pfam" id="PF04076">
    <property type="entry name" value="BOF"/>
    <property type="match status" value="1"/>
</dbReference>
<name>A0A1V9DE06_9GAMM</name>
<dbReference type="RefSeq" id="WP_081140520.1">
    <property type="nucleotide sequence ID" value="NZ_MWUE01000023.1"/>
</dbReference>
<dbReference type="InterPro" id="IPR016052">
    <property type="entry name" value="YgiW/YdeI"/>
</dbReference>
<protein>
    <submittedName>
        <fullName evidence="3">TIGR00156 family protein</fullName>
    </submittedName>
</protein>
<evidence type="ECO:0000313" key="3">
    <source>
        <dbReference type="EMBL" id="OQP32089.1"/>
    </source>
</evidence>
<dbReference type="Proteomes" id="UP000192769">
    <property type="component" value="Unassembled WGS sequence"/>
</dbReference>
<dbReference type="OrthoDB" id="598245at2"/>
<organism evidence="3 4">
    <name type="scientific">Pantoea latae</name>
    <dbReference type="NCBI Taxonomy" id="1964541"/>
    <lineage>
        <taxon>Bacteria</taxon>
        <taxon>Pseudomonadati</taxon>
        <taxon>Pseudomonadota</taxon>
        <taxon>Gammaproteobacteria</taxon>
        <taxon>Enterobacterales</taxon>
        <taxon>Erwiniaceae</taxon>
        <taxon>Pantoea</taxon>
    </lineage>
</organism>
<dbReference type="EMBL" id="MWUE01000023">
    <property type="protein sequence ID" value="OQP32089.1"/>
    <property type="molecule type" value="Genomic_DNA"/>
</dbReference>
<gene>
    <name evidence="3" type="ORF">B2J69_15320</name>
</gene>
<proteinExistence type="predicted"/>
<evidence type="ECO:0000256" key="1">
    <source>
        <dbReference type="ARBA" id="ARBA00022729"/>
    </source>
</evidence>
<dbReference type="InterPro" id="IPR036700">
    <property type="entry name" value="BOBF_sf"/>
</dbReference>
<dbReference type="InterPro" id="IPR005220">
    <property type="entry name" value="CarO-like"/>
</dbReference>
<comment type="caution">
    <text evidence="3">The sequence shown here is derived from an EMBL/GenBank/DDBJ whole genome shotgun (WGS) entry which is preliminary data.</text>
</comment>
<dbReference type="NCBIfam" id="TIGR00156">
    <property type="entry name" value="YgiW/YdeI family stress tolerance OB fold protein"/>
    <property type="match status" value="1"/>
</dbReference>
<dbReference type="AlphaFoldDB" id="A0A1V9DE06"/>